<feature type="domain" description="SpoVT-AbrB" evidence="2">
    <location>
        <begin position="46"/>
        <end position="87"/>
    </location>
</feature>
<reference evidence="3 4" key="1">
    <citation type="submission" date="2010-01" db="EMBL/GenBank/DDBJ databases">
        <authorList>
            <person name="Muzny D."/>
            <person name="Qin X."/>
            <person name="Deng J."/>
            <person name="Jiang H."/>
            <person name="Liu Y."/>
            <person name="Qu J."/>
            <person name="Song X.-Z."/>
            <person name="Zhang L."/>
            <person name="Thornton R."/>
            <person name="Coyle M."/>
            <person name="Francisco L."/>
            <person name="Jackson L."/>
            <person name="Javaid M."/>
            <person name="Korchina V."/>
            <person name="Kovar C."/>
            <person name="Mata R."/>
            <person name="Mathew T."/>
            <person name="Ngo R."/>
            <person name="Nguyen L."/>
            <person name="Nguyen N."/>
            <person name="Okwuonu G."/>
            <person name="Ongeri F."/>
            <person name="Pham C."/>
            <person name="Simmons D."/>
            <person name="Wilczek-Boney K."/>
            <person name="Hale W."/>
            <person name="Jakkamsetti A."/>
            <person name="Pham P."/>
            <person name="Ruth R."/>
            <person name="San Lucas F."/>
            <person name="Warren J."/>
            <person name="Zhang J."/>
            <person name="Zhao Z."/>
            <person name="Zhou C."/>
            <person name="Zhu D."/>
            <person name="Lee S."/>
            <person name="Bess C."/>
            <person name="Blankenburg K."/>
            <person name="Forbes L."/>
            <person name="Fu Q."/>
            <person name="Gubbala S."/>
            <person name="Hirani K."/>
            <person name="Jayaseelan J.C."/>
            <person name="Lara F."/>
            <person name="Munidasa M."/>
            <person name="Palculict T."/>
            <person name="Patil S."/>
            <person name="Pu L.-L."/>
            <person name="Saada N."/>
            <person name="Tang L."/>
            <person name="Weissenberger G."/>
            <person name="Zhu Y."/>
            <person name="Hemphill L."/>
            <person name="Shang Y."/>
            <person name="Youmans B."/>
            <person name="Ayvaz T."/>
            <person name="Ross M."/>
            <person name="Santibanez J."/>
            <person name="Aqrawi P."/>
            <person name="Gross S."/>
            <person name="Joshi V."/>
            <person name="Fowler G."/>
            <person name="Nazareth L."/>
            <person name="Reid J."/>
            <person name="Worley K."/>
            <person name="Petrosino J."/>
            <person name="Highlander S."/>
            <person name="Gibbs R."/>
        </authorList>
    </citation>
    <scope>NUCLEOTIDE SEQUENCE [LARGE SCALE GENOMIC DNA]</scope>
    <source>
        <strain evidence="3 4">DSM 4582</strain>
    </source>
</reference>
<dbReference type="SUPFAM" id="SSF89447">
    <property type="entry name" value="AbrB/MazE/MraZ-like"/>
    <property type="match status" value="1"/>
</dbReference>
<dbReference type="InterPro" id="IPR047976">
    <property type="entry name" value="Anti_VapB2-like"/>
</dbReference>
<dbReference type="InterPro" id="IPR007159">
    <property type="entry name" value="SpoVT-AbrB_dom"/>
</dbReference>
<dbReference type="InterPro" id="IPR037914">
    <property type="entry name" value="SpoVT-AbrB_sf"/>
</dbReference>
<dbReference type="AlphaFoldDB" id="D4E9X1"/>
<evidence type="ECO:0000313" key="4">
    <source>
        <dbReference type="Proteomes" id="UP000005723"/>
    </source>
</evidence>
<dbReference type="Proteomes" id="UP000005723">
    <property type="component" value="Unassembled WGS sequence"/>
</dbReference>
<proteinExistence type="predicted"/>
<name>D4E9X1_SEROD</name>
<protein>
    <submittedName>
        <fullName evidence="3">SpoVT/AbrB-like protein</fullName>
    </submittedName>
</protein>
<organism evidence="3 4">
    <name type="scientific">Serratia odorifera DSM 4582</name>
    <dbReference type="NCBI Taxonomy" id="667129"/>
    <lineage>
        <taxon>Bacteria</taxon>
        <taxon>Pseudomonadati</taxon>
        <taxon>Pseudomonadota</taxon>
        <taxon>Gammaproteobacteria</taxon>
        <taxon>Enterobacterales</taxon>
        <taxon>Yersiniaceae</taxon>
        <taxon>Serratia</taxon>
    </lineage>
</organism>
<keyword evidence="4" id="KW-1185">Reference proteome</keyword>
<comment type="caution">
    <text evidence="3">The sequence shown here is derived from an EMBL/GenBank/DDBJ whole genome shotgun (WGS) entry which is preliminary data.</text>
</comment>
<dbReference type="Pfam" id="PF04014">
    <property type="entry name" value="MazE_antitoxin"/>
    <property type="match status" value="1"/>
</dbReference>
<keyword evidence="1" id="KW-0238">DNA-binding</keyword>
<dbReference type="SMART" id="SM00966">
    <property type="entry name" value="SpoVT_AbrB"/>
    <property type="match status" value="1"/>
</dbReference>
<dbReference type="Gene3D" id="2.10.260.10">
    <property type="match status" value="1"/>
</dbReference>
<dbReference type="STRING" id="667129.HMPREF0758_4971"/>
<dbReference type="GO" id="GO:0003677">
    <property type="term" value="F:DNA binding"/>
    <property type="evidence" value="ECO:0007669"/>
    <property type="project" value="UniProtKB-UniRule"/>
</dbReference>
<evidence type="ECO:0000256" key="1">
    <source>
        <dbReference type="PROSITE-ProRule" id="PRU01076"/>
    </source>
</evidence>
<dbReference type="PROSITE" id="PS51740">
    <property type="entry name" value="SPOVT_ABRB"/>
    <property type="match status" value="1"/>
</dbReference>
<gene>
    <name evidence="3" type="primary">vagC</name>
    <name evidence="3" type="ORF">HMPREF0758_4971</name>
</gene>
<dbReference type="NCBIfam" id="NF040493">
    <property type="entry name" value="TA_anti_VapB"/>
    <property type="match status" value="1"/>
</dbReference>
<evidence type="ECO:0000313" key="3">
    <source>
        <dbReference type="EMBL" id="EFE93389.1"/>
    </source>
</evidence>
<dbReference type="EMBL" id="ADBY01000077">
    <property type="protein sequence ID" value="EFE93389.1"/>
    <property type="molecule type" value="Genomic_DNA"/>
</dbReference>
<sequence>MTQSGKGIPQYALSKPMPSLCLISAQFKHRLGIGLNSKEELMMRTVAIFKNGSNRAIRLPRDMDFDGVNELEIVREGDTLILRPVKPSWNSFLSEENADSDFMVERPDIIEEGRVRL</sequence>
<dbReference type="HOGENOM" id="CLU_162018_5_0_6"/>
<evidence type="ECO:0000259" key="2">
    <source>
        <dbReference type="PROSITE" id="PS51740"/>
    </source>
</evidence>
<accession>D4E9X1</accession>